<dbReference type="InterPro" id="IPR032508">
    <property type="entry name" value="FecR_C"/>
</dbReference>
<keyword evidence="5" id="KW-0732">Signal</keyword>
<dbReference type="SUPFAM" id="SSF49464">
    <property type="entry name" value="Carboxypeptidase regulatory domain-like"/>
    <property type="match status" value="1"/>
</dbReference>
<dbReference type="InterPro" id="IPR008969">
    <property type="entry name" value="CarboxyPept-like_regulatory"/>
</dbReference>
<feature type="chain" id="PRO_5045508326" evidence="5">
    <location>
        <begin position="18"/>
        <end position="849"/>
    </location>
</feature>
<accession>A0ABN1IJN2</accession>
<keyword evidence="3" id="KW-0472">Membrane</keyword>
<dbReference type="Gene3D" id="2.170.130.10">
    <property type="entry name" value="TonB-dependent receptor, plug domain"/>
    <property type="match status" value="1"/>
</dbReference>
<gene>
    <name evidence="7" type="ORF">GCM10009430_08840</name>
</gene>
<dbReference type="SUPFAM" id="SSF56935">
    <property type="entry name" value="Porins"/>
    <property type="match status" value="1"/>
</dbReference>
<dbReference type="InterPro" id="IPR011662">
    <property type="entry name" value="Secretin/TonB_short_N"/>
</dbReference>
<evidence type="ECO:0000256" key="2">
    <source>
        <dbReference type="ARBA" id="ARBA00022448"/>
    </source>
</evidence>
<feature type="signal peptide" evidence="5">
    <location>
        <begin position="1"/>
        <end position="17"/>
    </location>
</feature>
<dbReference type="InterPro" id="IPR037066">
    <property type="entry name" value="Plug_dom_sf"/>
</dbReference>
<comment type="caution">
    <text evidence="7">The sequence shown here is derived from an EMBL/GenBank/DDBJ whole genome shotgun (WGS) entry which is preliminary data.</text>
</comment>
<keyword evidence="4" id="KW-0998">Cell outer membrane</keyword>
<protein>
    <submittedName>
        <fullName evidence="7">TonB-dependent receptor</fullName>
    </submittedName>
</protein>
<organism evidence="7 8">
    <name type="scientific">Aquimarina litoralis</name>
    <dbReference type="NCBI Taxonomy" id="584605"/>
    <lineage>
        <taxon>Bacteria</taxon>
        <taxon>Pseudomonadati</taxon>
        <taxon>Bacteroidota</taxon>
        <taxon>Flavobacteriia</taxon>
        <taxon>Flavobacteriales</taxon>
        <taxon>Flavobacteriaceae</taxon>
        <taxon>Aquimarina</taxon>
    </lineage>
</organism>
<feature type="domain" description="Secretin/TonB short N-terminal" evidence="6">
    <location>
        <begin position="41"/>
        <end position="92"/>
    </location>
</feature>
<comment type="subcellular location">
    <subcellularLocation>
        <location evidence="1">Cell outer membrane</location>
    </subcellularLocation>
</comment>
<evidence type="ECO:0000256" key="1">
    <source>
        <dbReference type="ARBA" id="ARBA00004442"/>
    </source>
</evidence>
<evidence type="ECO:0000313" key="8">
    <source>
        <dbReference type="Proteomes" id="UP001501758"/>
    </source>
</evidence>
<reference evidence="7 8" key="1">
    <citation type="journal article" date="2019" name="Int. J. Syst. Evol. Microbiol.">
        <title>The Global Catalogue of Microorganisms (GCM) 10K type strain sequencing project: providing services to taxonomists for standard genome sequencing and annotation.</title>
        <authorList>
            <consortium name="The Broad Institute Genomics Platform"/>
            <consortium name="The Broad Institute Genome Sequencing Center for Infectious Disease"/>
            <person name="Wu L."/>
            <person name="Ma J."/>
        </authorList>
    </citation>
    <scope>NUCLEOTIDE SEQUENCE [LARGE SCALE GENOMIC DNA]</scope>
    <source>
        <strain evidence="7 8">JCM 15974</strain>
    </source>
</reference>
<evidence type="ECO:0000256" key="5">
    <source>
        <dbReference type="SAM" id="SignalP"/>
    </source>
</evidence>
<dbReference type="Pfam" id="PF07715">
    <property type="entry name" value="Plug"/>
    <property type="match status" value="1"/>
</dbReference>
<evidence type="ECO:0000256" key="4">
    <source>
        <dbReference type="ARBA" id="ARBA00023237"/>
    </source>
</evidence>
<proteinExistence type="predicted"/>
<dbReference type="Pfam" id="PF13715">
    <property type="entry name" value="CarbopepD_reg_2"/>
    <property type="match status" value="1"/>
</dbReference>
<evidence type="ECO:0000256" key="3">
    <source>
        <dbReference type="ARBA" id="ARBA00023136"/>
    </source>
</evidence>
<dbReference type="EMBL" id="BAAAGE010000001">
    <property type="protein sequence ID" value="GAA0714985.1"/>
    <property type="molecule type" value="Genomic_DNA"/>
</dbReference>
<dbReference type="Gene3D" id="3.55.50.30">
    <property type="match status" value="1"/>
</dbReference>
<dbReference type="Proteomes" id="UP001501758">
    <property type="component" value="Unassembled WGS sequence"/>
</dbReference>
<evidence type="ECO:0000259" key="6">
    <source>
        <dbReference type="SMART" id="SM00965"/>
    </source>
</evidence>
<dbReference type="SMART" id="SM00965">
    <property type="entry name" value="STN"/>
    <property type="match status" value="1"/>
</dbReference>
<dbReference type="Gene3D" id="2.40.170.20">
    <property type="entry name" value="TonB-dependent receptor, beta-barrel domain"/>
    <property type="match status" value="1"/>
</dbReference>
<dbReference type="RefSeq" id="WP_343910866.1">
    <property type="nucleotide sequence ID" value="NZ_BAAAGE010000001.1"/>
</dbReference>
<dbReference type="InterPro" id="IPR036942">
    <property type="entry name" value="Beta-barrel_TonB_sf"/>
</dbReference>
<dbReference type="Gene3D" id="2.60.40.1120">
    <property type="entry name" value="Carboxypeptidase-like, regulatory domain"/>
    <property type="match status" value="1"/>
</dbReference>
<dbReference type="Pfam" id="PF16344">
    <property type="entry name" value="FecR_C"/>
    <property type="match status" value="1"/>
</dbReference>
<keyword evidence="8" id="KW-1185">Reference proteome</keyword>
<sequence>MKKTIVFLLLVTYSAQAQIVKEYKNAPLQEVLTDISESYGLIFSYSNDIIQGKSVSISLDNTPIDEILTTLQSLTKLSYNKISERQITVSTPDTKTTICGYLYDGETNSPLSYATIVINESNEGVISDENGFFIFEKINKTATISIQYVGYSEKAIPVTAFKKSDCQRIQLIKESTTLDEVLIIEYITKGLGKNIDGSLIITNEELGILPGQIEPDVFQSIQSIPGINSPDETATGIQIRGGSPDQNLILWDHIKMYNTGHLFGLISAFNPYVVSDAKIFKGGADPKYGDRVSGVIDISSDHKIPEKLEGGAGINGTHADLFLKAPIGKNIGVIVSGRRAYTDYLETPTYSAYFEKVFQNTKITEALNPIDAEEEDEIEEEVSDNNFFFYDTSVKLIADITEHNNLSVSGIYTKNDLAFEINNEEDQLRDNLTIQNEGISFSWIHTSFNNIEANIKGYYSKYDSDYNFTETQETVIEEQSIRKNTVEDIGFDVDLQYKFNNKRSLALGYQFSNNEVSYTVTREGTFETPINETDLIKNSANTLYSNYKYTTDQKGSVNLGFRASHYSVVDQFYVEPRINIEYPITNSLRIKATGELRYQPISQLVEFEDTKLRLENNLWIHSDNDEIPVLESLQFSGGFLFSKNNWNFEIDGYYKNIDGLTSLTNGFNNINNDLSTGESDVVGVDVLLKRRFKNFRTWIGYTFNNIEYTFPEFQEASFPGNNDITHNFRISNTLEIKDWEFSLGWLWRSGAPFTDADLVDEEIEFGTPNALNLPNYHRLDASLTYHFDIIKNKDWKGHIGVSVLNLYNRQVPIAINYQLDENADGDAELDIIRQQSLGITPNVTFRMSF</sequence>
<keyword evidence="7" id="KW-0675">Receptor</keyword>
<dbReference type="InterPro" id="IPR012910">
    <property type="entry name" value="Plug_dom"/>
</dbReference>
<evidence type="ECO:0000313" key="7">
    <source>
        <dbReference type="EMBL" id="GAA0714985.1"/>
    </source>
</evidence>
<name>A0ABN1IJN2_9FLAO</name>
<keyword evidence="2" id="KW-0813">Transport</keyword>